<reference evidence="2 3" key="1">
    <citation type="journal article" date="2019" name="Appl. Microbiol. Biotechnol.">
        <title>Uncovering carbohydrate metabolism through a genotype-phenotype association study of 56 lactic acid bacteria genomes.</title>
        <authorList>
            <person name="Buron-Moles G."/>
            <person name="Chailyan A."/>
            <person name="Dolejs I."/>
            <person name="Forster J."/>
            <person name="Miks M.H."/>
        </authorList>
    </citation>
    <scope>NUCLEOTIDE SEQUENCE [LARGE SCALE GENOMIC DNA]</scope>
    <source>
        <strain evidence="2 3">ATCC 4005</strain>
    </source>
</reference>
<feature type="region of interest" description="Disordered" evidence="1">
    <location>
        <begin position="288"/>
        <end position="323"/>
    </location>
</feature>
<gene>
    <name evidence="2" type="ORF">C5L32_000519</name>
</gene>
<dbReference type="PROSITE" id="PS51257">
    <property type="entry name" value="PROKAR_LIPOPROTEIN"/>
    <property type="match status" value="1"/>
</dbReference>
<dbReference type="RefSeq" id="WP_013727598.1">
    <property type="nucleotide sequence ID" value="NZ_AZDM01000064.1"/>
</dbReference>
<feature type="compositionally biased region" description="Low complexity" evidence="1">
    <location>
        <begin position="39"/>
        <end position="53"/>
    </location>
</feature>
<dbReference type="Proteomes" id="UP000295181">
    <property type="component" value="Unassembled WGS sequence"/>
</dbReference>
<evidence type="ECO:0000313" key="3">
    <source>
        <dbReference type="Proteomes" id="UP000295181"/>
    </source>
</evidence>
<proteinExistence type="predicted"/>
<accession>A0A4R5NSH3</accession>
<dbReference type="AlphaFoldDB" id="A0A4R5NSH3"/>
<sequence length="378" mass="40923">MKSHQHILLTAVILIAITGGLAGCSDGSGSHQAADHHASQVATTSSSHATQSAKKVHTHSHHSSTASASQQHQAILNKLVSYTNKESAGPTGDYYWTTGKAHFSHFAGLAAGDYHFSADAQGRSATARAVLTYSEYHLSQGGRQGDPLEPPAWPENKMVSITYGLTGRTYHGYLYNRSHSIGDSLLGAKSYTSNYNFTTGTRPQNVGADQNGGMRATEEAAENYWEDNPNTHHVIYYQTTPLYKGSETMPRGSIVDVRSSDKSLNTEVVVINDAEGIRINYQDGSNNAKQYHRRSSTMAYTHHRSTTSTGSSNSHQSATATTTNGGWTIARSGMVFVSDSDKYYSEVKNPNNYHYESVSQANASGATQASRGNQYARP</sequence>
<evidence type="ECO:0008006" key="4">
    <source>
        <dbReference type="Google" id="ProtNLM"/>
    </source>
</evidence>
<dbReference type="Gene3D" id="3.40.570.10">
    <property type="entry name" value="Extracellular Endonuclease, subunit A"/>
    <property type="match status" value="1"/>
</dbReference>
<evidence type="ECO:0000313" key="2">
    <source>
        <dbReference type="EMBL" id="TDG79974.1"/>
    </source>
</evidence>
<dbReference type="EMBL" id="PUFP01000022">
    <property type="protein sequence ID" value="TDG79974.1"/>
    <property type="molecule type" value="Genomic_DNA"/>
</dbReference>
<organism evidence="2 3">
    <name type="scientific">Lentilactobacillus buchneri DSM 20057</name>
    <dbReference type="NCBI Taxonomy" id="1423728"/>
    <lineage>
        <taxon>Bacteria</taxon>
        <taxon>Bacillati</taxon>
        <taxon>Bacillota</taxon>
        <taxon>Bacilli</taxon>
        <taxon>Lactobacillales</taxon>
        <taxon>Lactobacillaceae</taxon>
        <taxon>Lentilactobacillus</taxon>
    </lineage>
</organism>
<evidence type="ECO:0000256" key="1">
    <source>
        <dbReference type="SAM" id="MobiDB-lite"/>
    </source>
</evidence>
<feature type="compositionally biased region" description="Low complexity" evidence="1">
    <location>
        <begin position="306"/>
        <end position="319"/>
    </location>
</feature>
<protein>
    <recommendedName>
        <fullName evidence="4">DNA/RNA non-specific endonuclease domain-containing protein</fullName>
    </recommendedName>
</protein>
<feature type="region of interest" description="Disordered" evidence="1">
    <location>
        <begin position="26"/>
        <end position="70"/>
    </location>
</feature>
<dbReference type="GeneID" id="72461850"/>
<dbReference type="InterPro" id="IPR044929">
    <property type="entry name" value="DNA/RNA_non-sp_Endonuclease_sf"/>
</dbReference>
<feature type="compositionally biased region" description="Basic residues" evidence="1">
    <location>
        <begin position="290"/>
        <end position="305"/>
    </location>
</feature>
<comment type="caution">
    <text evidence="2">The sequence shown here is derived from an EMBL/GenBank/DDBJ whole genome shotgun (WGS) entry which is preliminary data.</text>
</comment>
<name>A0A4R5NSH3_LENBU</name>